<organism evidence="6 7">
    <name type="scientific">Pseudomonas phage PPSC2</name>
    <dbReference type="NCBI Taxonomy" id="2041350"/>
    <lineage>
        <taxon>Viruses</taxon>
        <taxon>Duplodnaviria</taxon>
        <taxon>Heunggongvirae</taxon>
        <taxon>Uroviricota</taxon>
        <taxon>Caudoviricetes</taxon>
        <taxon>Vandenendeviridae</taxon>
        <taxon>Gorskivirinae</taxon>
        <taxon>Shenlongvirus</taxon>
        <taxon>Shenlongvirus PPSC2</taxon>
    </lineage>
</organism>
<dbReference type="EMBL" id="MF893340">
    <property type="protein sequence ID" value="ATN92894.1"/>
    <property type="molecule type" value="Genomic_DNA"/>
</dbReference>
<accession>A0A2R2YAT9</accession>
<gene>
    <name evidence="6" type="ORF">PPSC2_131</name>
</gene>
<evidence type="ECO:0000256" key="5">
    <source>
        <dbReference type="SAM" id="Phobius"/>
    </source>
</evidence>
<dbReference type="Pfam" id="PF03741">
    <property type="entry name" value="TerC"/>
    <property type="match status" value="1"/>
</dbReference>
<dbReference type="InterPro" id="IPR022301">
    <property type="entry name" value="Integral_membrane_YjbE"/>
</dbReference>
<dbReference type="GO" id="GO:0016020">
    <property type="term" value="C:membrane"/>
    <property type="evidence" value="ECO:0007669"/>
    <property type="project" value="UniProtKB-SubCell"/>
</dbReference>
<dbReference type="InterPro" id="IPR005496">
    <property type="entry name" value="Integral_membrane_TerC"/>
</dbReference>
<dbReference type="Proteomes" id="UP000244827">
    <property type="component" value="Segment"/>
</dbReference>
<evidence type="ECO:0000313" key="6">
    <source>
        <dbReference type="EMBL" id="ATN92894.1"/>
    </source>
</evidence>
<evidence type="ECO:0000256" key="1">
    <source>
        <dbReference type="ARBA" id="ARBA00004141"/>
    </source>
</evidence>
<feature type="transmembrane region" description="Helical" evidence="5">
    <location>
        <begin position="103"/>
        <end position="125"/>
    </location>
</feature>
<evidence type="ECO:0000256" key="4">
    <source>
        <dbReference type="ARBA" id="ARBA00023136"/>
    </source>
</evidence>
<evidence type="ECO:0000256" key="2">
    <source>
        <dbReference type="ARBA" id="ARBA00022692"/>
    </source>
</evidence>
<sequence>MEFFAMLNWAAIFKITMIDLLLGLDNAIVIALACATLAVNVRGKAILLGTAGAIALRAVLLVFATFLLGVPFLKLFAGAYLIWIGYSLLTGHEEDPEVAQKSTIWGAVWTIIVADFMLSLDNVMAVAGAASTAGEHATMYAIAGIVLSIPIIVYGAKYLSGLMDKFPVIIWIGAAMLGVVGAEMIVSDSHFVSYVGEVNHLIAKAVGAAIVVGAAFAHKQVNKAVEETA</sequence>
<keyword evidence="7" id="KW-1185">Reference proteome</keyword>
<evidence type="ECO:0000256" key="3">
    <source>
        <dbReference type="ARBA" id="ARBA00022989"/>
    </source>
</evidence>
<feature type="transmembrane region" description="Helical" evidence="5">
    <location>
        <begin position="137"/>
        <end position="156"/>
    </location>
</feature>
<name>A0A2R2YAT9_9CAUD</name>
<keyword evidence="4 5" id="KW-0472">Membrane</keyword>
<feature type="transmembrane region" description="Helical" evidence="5">
    <location>
        <begin position="20"/>
        <end position="39"/>
    </location>
</feature>
<feature type="transmembrane region" description="Helical" evidence="5">
    <location>
        <begin position="168"/>
        <end position="186"/>
    </location>
</feature>
<reference evidence="6 7" key="1">
    <citation type="journal article" date="2018" name="Arch. Virol.">
        <title>Genomic characterization and phylogenetic analysis of the novel Pseudomonas phage PPSC2.</title>
        <authorList>
            <person name="Wu X."/>
            <person name="Wu Y."/>
            <person name="Tang Y."/>
            <person name="Gan B."/>
        </authorList>
    </citation>
    <scope>NUCLEOTIDE SEQUENCE [LARGE SCALE GENOMIC DNA]</scope>
</reference>
<keyword evidence="3 5" id="KW-1133">Transmembrane helix</keyword>
<dbReference type="PANTHER" id="PTHR30238">
    <property type="entry name" value="MEMBRANE BOUND PREDICTED REDOX MODULATOR"/>
    <property type="match status" value="1"/>
</dbReference>
<proteinExistence type="predicted"/>
<protein>
    <submittedName>
        <fullName evidence="6">General stress protein 16U</fullName>
    </submittedName>
</protein>
<feature type="transmembrane region" description="Helical" evidence="5">
    <location>
        <begin position="198"/>
        <end position="217"/>
    </location>
</feature>
<dbReference type="PANTHER" id="PTHR30238:SF4">
    <property type="entry name" value="SLL1022 PROTEIN"/>
    <property type="match status" value="1"/>
</dbReference>
<comment type="subcellular location">
    <subcellularLocation>
        <location evidence="1">Membrane</location>
        <topology evidence="1">Multi-pass membrane protein</topology>
    </subcellularLocation>
</comment>
<dbReference type="NCBIfam" id="TIGR03717">
    <property type="entry name" value="R_switched_YjbE"/>
    <property type="match status" value="1"/>
</dbReference>
<keyword evidence="2 5" id="KW-0812">Transmembrane</keyword>
<feature type="transmembrane region" description="Helical" evidence="5">
    <location>
        <begin position="72"/>
        <end position="91"/>
    </location>
</feature>
<evidence type="ECO:0000313" key="7">
    <source>
        <dbReference type="Proteomes" id="UP000244827"/>
    </source>
</evidence>